<organism evidence="1 2">
    <name type="scientific">Fasciola gigantica</name>
    <name type="common">Giant liver fluke</name>
    <dbReference type="NCBI Taxonomy" id="46835"/>
    <lineage>
        <taxon>Eukaryota</taxon>
        <taxon>Metazoa</taxon>
        <taxon>Spiralia</taxon>
        <taxon>Lophotrochozoa</taxon>
        <taxon>Platyhelminthes</taxon>
        <taxon>Trematoda</taxon>
        <taxon>Digenea</taxon>
        <taxon>Plagiorchiida</taxon>
        <taxon>Echinostomata</taxon>
        <taxon>Echinostomatoidea</taxon>
        <taxon>Fasciolidae</taxon>
        <taxon>Fasciola</taxon>
    </lineage>
</organism>
<dbReference type="AlphaFoldDB" id="A0A504YXG2"/>
<keyword evidence="2" id="KW-1185">Reference proteome</keyword>
<comment type="caution">
    <text evidence="1">The sequence shown here is derived from an EMBL/GenBank/DDBJ whole genome shotgun (WGS) entry which is preliminary data.</text>
</comment>
<dbReference type="Proteomes" id="UP000316759">
    <property type="component" value="Unassembled WGS sequence"/>
</dbReference>
<protein>
    <submittedName>
        <fullName evidence="1">Uncharacterized protein</fullName>
    </submittedName>
</protein>
<dbReference type="OrthoDB" id="6282088at2759"/>
<evidence type="ECO:0000313" key="2">
    <source>
        <dbReference type="Proteomes" id="UP000316759"/>
    </source>
</evidence>
<dbReference type="EMBL" id="SUNJ01006699">
    <property type="protein sequence ID" value="TPP62558.1"/>
    <property type="molecule type" value="Genomic_DNA"/>
</dbReference>
<reference evidence="1 2" key="1">
    <citation type="submission" date="2019-04" db="EMBL/GenBank/DDBJ databases">
        <title>Annotation for the trematode Fasciola gigantica.</title>
        <authorList>
            <person name="Choi Y.-J."/>
        </authorList>
    </citation>
    <scope>NUCLEOTIDE SEQUENCE [LARGE SCALE GENOMIC DNA]</scope>
    <source>
        <strain evidence="1">Uganda_cow_1</strain>
    </source>
</reference>
<sequence>MRSNVRLIVSLTSCSVARMIEAATWRHRLIHVAIAQPMCSDLFWEDKKNGTTTIWIQPRLEYVALMLKKLSQMERPHRGLILTNGPSSTAARVLSILSQPSLDGRYSQDIYPSKPYNLNRGKDRALYSTVPGIASLDNVLSELDRNNTCGEITTYVYMFTMEPHIQHELKTVRVY</sequence>
<accession>A0A504YXG2</accession>
<gene>
    <name evidence="1" type="ORF">FGIG_06660</name>
</gene>
<name>A0A504YXG2_FASGI</name>
<proteinExistence type="predicted"/>
<evidence type="ECO:0000313" key="1">
    <source>
        <dbReference type="EMBL" id="TPP62558.1"/>
    </source>
</evidence>